<gene>
    <name evidence="2" type="ORF">Dsin_011318</name>
</gene>
<dbReference type="GO" id="GO:0004523">
    <property type="term" value="F:RNA-DNA hybrid ribonuclease activity"/>
    <property type="evidence" value="ECO:0007669"/>
    <property type="project" value="InterPro"/>
</dbReference>
<keyword evidence="3" id="KW-1185">Reference proteome</keyword>
<dbReference type="EMBL" id="JANJYJ010000003">
    <property type="protein sequence ID" value="KAK3224293.1"/>
    <property type="molecule type" value="Genomic_DNA"/>
</dbReference>
<accession>A0AAE0AU53</accession>
<sequence length="296" mass="34051">MLRIWCPLCGTDDETTLHALWGCRKLKYVRGEWWPSNKLVIGHYETFIDFIFSSYRLLNGKELQTLCVVFWRVWCLRNAFIHERKRSNVWDILSWSKAFVSDRYPATGNSSVQASLERVKWKPPDQREYKINCKVVIHRDCGWIGFGIVIRDSLGLVMASCSVRTAARVDSWAANALVIRNGIQFGNECGLFPFSIESDAKRAVDEINKSTHLDSNYGSILLDIASLLALWRVSGVKWAPAACNKVAFGLAKEAISRRDDFFWMEDFPQSVRAEVYYELQIHFAQDSARKHVSIRT</sequence>
<dbReference type="InterPro" id="IPR002156">
    <property type="entry name" value="RNaseH_domain"/>
</dbReference>
<comment type="caution">
    <text evidence="2">The sequence shown here is derived from an EMBL/GenBank/DDBJ whole genome shotgun (WGS) entry which is preliminary data.</text>
</comment>
<protein>
    <recommendedName>
        <fullName evidence="1">RNase H type-1 domain-containing protein</fullName>
    </recommendedName>
</protein>
<dbReference type="AlphaFoldDB" id="A0AAE0AU53"/>
<evidence type="ECO:0000313" key="2">
    <source>
        <dbReference type="EMBL" id="KAK3224293.1"/>
    </source>
</evidence>
<evidence type="ECO:0000313" key="3">
    <source>
        <dbReference type="Proteomes" id="UP001281410"/>
    </source>
</evidence>
<dbReference type="InterPro" id="IPR052929">
    <property type="entry name" value="RNase_H-like_EbsB-rel"/>
</dbReference>
<dbReference type="PANTHER" id="PTHR47074:SF61">
    <property type="entry name" value="RNASE H TYPE-1 DOMAIN-CONTAINING PROTEIN"/>
    <property type="match status" value="1"/>
</dbReference>
<name>A0AAE0AU53_9ROSI</name>
<proteinExistence type="predicted"/>
<organism evidence="2 3">
    <name type="scientific">Dipteronia sinensis</name>
    <dbReference type="NCBI Taxonomy" id="43782"/>
    <lineage>
        <taxon>Eukaryota</taxon>
        <taxon>Viridiplantae</taxon>
        <taxon>Streptophyta</taxon>
        <taxon>Embryophyta</taxon>
        <taxon>Tracheophyta</taxon>
        <taxon>Spermatophyta</taxon>
        <taxon>Magnoliopsida</taxon>
        <taxon>eudicotyledons</taxon>
        <taxon>Gunneridae</taxon>
        <taxon>Pentapetalae</taxon>
        <taxon>rosids</taxon>
        <taxon>malvids</taxon>
        <taxon>Sapindales</taxon>
        <taxon>Sapindaceae</taxon>
        <taxon>Hippocastanoideae</taxon>
        <taxon>Acereae</taxon>
        <taxon>Dipteronia</taxon>
    </lineage>
</organism>
<dbReference type="PANTHER" id="PTHR47074">
    <property type="entry name" value="BNAC02G40300D PROTEIN"/>
    <property type="match status" value="1"/>
</dbReference>
<dbReference type="GO" id="GO:0003676">
    <property type="term" value="F:nucleic acid binding"/>
    <property type="evidence" value="ECO:0007669"/>
    <property type="project" value="InterPro"/>
</dbReference>
<feature type="domain" description="RNase H type-1" evidence="1">
    <location>
        <begin position="138"/>
        <end position="254"/>
    </location>
</feature>
<dbReference type="Pfam" id="PF13456">
    <property type="entry name" value="RVT_3"/>
    <property type="match status" value="1"/>
</dbReference>
<reference evidence="2" key="1">
    <citation type="journal article" date="2023" name="Plant J.">
        <title>Genome sequences and population genomics provide insights into the demographic history, inbreeding, and mutation load of two 'living fossil' tree species of Dipteronia.</title>
        <authorList>
            <person name="Feng Y."/>
            <person name="Comes H.P."/>
            <person name="Chen J."/>
            <person name="Zhu S."/>
            <person name="Lu R."/>
            <person name="Zhang X."/>
            <person name="Li P."/>
            <person name="Qiu J."/>
            <person name="Olsen K.M."/>
            <person name="Qiu Y."/>
        </authorList>
    </citation>
    <scope>NUCLEOTIDE SEQUENCE</scope>
    <source>
        <strain evidence="2">NBL</strain>
    </source>
</reference>
<evidence type="ECO:0000259" key="1">
    <source>
        <dbReference type="Pfam" id="PF13456"/>
    </source>
</evidence>
<dbReference type="Proteomes" id="UP001281410">
    <property type="component" value="Unassembled WGS sequence"/>
</dbReference>